<evidence type="ECO:0000259" key="5">
    <source>
        <dbReference type="PROSITE" id="PS51498"/>
    </source>
</evidence>
<dbReference type="InterPro" id="IPR019734">
    <property type="entry name" value="TPR_rpt"/>
</dbReference>
<accession>A0A0D2WIH9</accession>
<feature type="compositionally biased region" description="Polar residues" evidence="4">
    <location>
        <begin position="719"/>
        <end position="737"/>
    </location>
</feature>
<dbReference type="STRING" id="595528.A0A0D2WIH9"/>
<dbReference type="Gene3D" id="2.100.10.50">
    <property type="match status" value="2"/>
</dbReference>
<dbReference type="InParanoid" id="A0A0D2WIH9"/>
<dbReference type="PANTHER" id="PTHR22904:SF523">
    <property type="entry name" value="STRESS-INDUCED-PHOSPHOPROTEIN 1"/>
    <property type="match status" value="1"/>
</dbReference>
<evidence type="ECO:0000256" key="4">
    <source>
        <dbReference type="SAM" id="MobiDB-lite"/>
    </source>
</evidence>
<dbReference type="PROSITE" id="PS51498">
    <property type="entry name" value="MABP"/>
    <property type="match status" value="1"/>
</dbReference>
<evidence type="ECO:0000256" key="1">
    <source>
        <dbReference type="ARBA" id="ARBA00022737"/>
    </source>
</evidence>
<evidence type="ECO:0000256" key="3">
    <source>
        <dbReference type="PROSITE-ProRule" id="PRU00339"/>
    </source>
</evidence>
<dbReference type="GO" id="GO:0000813">
    <property type="term" value="C:ESCRT I complex"/>
    <property type="evidence" value="ECO:0007669"/>
    <property type="project" value="InterPro"/>
</dbReference>
<evidence type="ECO:0000313" key="7">
    <source>
        <dbReference type="Proteomes" id="UP000008743"/>
    </source>
</evidence>
<organism evidence="6 7">
    <name type="scientific">Capsaspora owczarzaki (strain ATCC 30864)</name>
    <dbReference type="NCBI Taxonomy" id="595528"/>
    <lineage>
        <taxon>Eukaryota</taxon>
        <taxon>Filasterea</taxon>
        <taxon>Capsaspora</taxon>
    </lineage>
</organism>
<dbReference type="OrthoDB" id="2423701at2759"/>
<reference evidence="7" key="1">
    <citation type="submission" date="2011-02" db="EMBL/GenBank/DDBJ databases">
        <title>The Genome Sequence of Capsaspora owczarzaki ATCC 30864.</title>
        <authorList>
            <person name="Russ C."/>
            <person name="Cuomo C."/>
            <person name="Burger G."/>
            <person name="Gray M.W."/>
            <person name="Holland P.W.H."/>
            <person name="King N."/>
            <person name="Lang F.B.F."/>
            <person name="Roger A.J."/>
            <person name="Ruiz-Trillo I."/>
            <person name="Young S.K."/>
            <person name="Zeng Q."/>
            <person name="Gargeya S."/>
            <person name="Alvarado L."/>
            <person name="Berlin A."/>
            <person name="Chapman S.B."/>
            <person name="Chen Z."/>
            <person name="Freedman E."/>
            <person name="Gellesch M."/>
            <person name="Goldberg J."/>
            <person name="Griggs A."/>
            <person name="Gujja S."/>
            <person name="Heilman E."/>
            <person name="Heiman D."/>
            <person name="Howarth C."/>
            <person name="Mehta T."/>
            <person name="Neiman D."/>
            <person name="Pearson M."/>
            <person name="Roberts A."/>
            <person name="Saif S."/>
            <person name="Shea T."/>
            <person name="Shenoy N."/>
            <person name="Sisk P."/>
            <person name="Stolte C."/>
            <person name="Sykes S."/>
            <person name="White J."/>
            <person name="Yandava C."/>
            <person name="Haas B."/>
            <person name="Nusbaum C."/>
            <person name="Birren B."/>
        </authorList>
    </citation>
    <scope>NUCLEOTIDE SEQUENCE</scope>
    <source>
        <strain evidence="7">ATCC 30864</strain>
    </source>
</reference>
<dbReference type="PANTHER" id="PTHR22904">
    <property type="entry name" value="TPR REPEAT CONTAINING PROTEIN"/>
    <property type="match status" value="1"/>
</dbReference>
<proteinExistence type="predicted"/>
<keyword evidence="7" id="KW-1185">Reference proteome</keyword>
<feature type="region of interest" description="Disordered" evidence="4">
    <location>
        <begin position="172"/>
        <end position="276"/>
    </location>
</feature>
<keyword evidence="1" id="KW-0677">Repeat</keyword>
<dbReference type="SMART" id="SM00028">
    <property type="entry name" value="TPR"/>
    <property type="match status" value="3"/>
</dbReference>
<dbReference type="RefSeq" id="XP_004365932.2">
    <property type="nucleotide sequence ID" value="XM_004365875.2"/>
</dbReference>
<feature type="compositionally biased region" description="Polar residues" evidence="4">
    <location>
        <begin position="192"/>
        <end position="206"/>
    </location>
</feature>
<feature type="region of interest" description="Disordered" evidence="4">
    <location>
        <begin position="708"/>
        <end position="737"/>
    </location>
</feature>
<name>A0A0D2WIH9_CAPO3</name>
<protein>
    <recommendedName>
        <fullName evidence="5">MABP domain-containing protein</fullName>
    </recommendedName>
</protein>
<feature type="domain" description="MABP" evidence="5">
    <location>
        <begin position="47"/>
        <end position="206"/>
    </location>
</feature>
<feature type="compositionally biased region" description="Low complexity" evidence="4">
    <location>
        <begin position="207"/>
        <end position="250"/>
    </location>
</feature>
<dbReference type="PROSITE" id="PS50005">
    <property type="entry name" value="TPR"/>
    <property type="match status" value="1"/>
</dbReference>
<feature type="compositionally biased region" description="Polar residues" evidence="4">
    <location>
        <begin position="264"/>
        <end position="273"/>
    </location>
</feature>
<sequence length="737" mass="78755">MPGDRRIQAADPIQAAEAEAGETAALASVIGAAATMAPPPPLMPSMSGPISDIGLLLIEKETPPPGYHVITRSPLGHSANLNKGIKRKSRKLVLCFKRDASCSRPLTDIRLLSDSDPVPPGYSVIVKTYGGAEAALNAGGKPMFLAYTRQPILRDLRAAPVIPLSEALGANEPIPPSPMSSEHSIPPFGAFNNESPQAETALRQRNTSFTSTTSSLSSSRSSSSLSSAPNSGDDPSSLQASSSSSVHACSVGDRSGPQADGETGNENSNSGATSFVDGDHVVEGLSVILPNRNERAPDGYITLSRFTNGAMTPLSRKRVHICFKLSSRYSVARVSSMIAEALHPPMPSASNHELLPSYPSDDAAMSPTADYFGDPGFLYDLHLHYWAGRADPVLNALSSLPRPLCNYELLLRTKVHIMQQRYGAALDDCLQAIRLRPYYFKGFSVLGRLLERLNFLNEARSAYLLSAERCLPFVTQPPQEGSLQPLPPAYSECPTAHFFVTRLFPLHLNPNRPPVSELQATDEAELFDPDGFGKRALARVNHLLADQLRVQGNTAFQSGATQKALQLYSQGLEIDPSNVLLYSNRAAAFLVQEDYQNVLRDSDLCLKLDPNWIKVIKSPRATRPPGGGTCSDGGGALAATVAGLEVAKDEPTLSRCRTVLDSSAVMMSPSFESITSIKTPPPSYSSHQTSPAPTTAAVGLHCPQLQPAGSVGSGWAHNQYASSSRGHNGSRPISSQS</sequence>
<dbReference type="Pfam" id="PF13414">
    <property type="entry name" value="TPR_11"/>
    <property type="match status" value="1"/>
</dbReference>
<evidence type="ECO:0000313" key="6">
    <source>
        <dbReference type="EMBL" id="KJE89625.1"/>
    </source>
</evidence>
<dbReference type="InterPro" id="IPR018798">
    <property type="entry name" value="MVB12A/B"/>
</dbReference>
<dbReference type="AlphaFoldDB" id="A0A0D2WIH9"/>
<dbReference type="InterPro" id="IPR023341">
    <property type="entry name" value="MABP"/>
</dbReference>
<dbReference type="InterPro" id="IPR011990">
    <property type="entry name" value="TPR-like_helical_dom_sf"/>
</dbReference>
<gene>
    <name evidence="6" type="ORF">CAOG_001061</name>
</gene>
<dbReference type="SUPFAM" id="SSF48452">
    <property type="entry name" value="TPR-like"/>
    <property type="match status" value="2"/>
</dbReference>
<dbReference type="Pfam" id="PF10240">
    <property type="entry name" value="DUF2464"/>
    <property type="match status" value="1"/>
</dbReference>
<dbReference type="GO" id="GO:0051879">
    <property type="term" value="F:Hsp90 protein binding"/>
    <property type="evidence" value="ECO:0007669"/>
    <property type="project" value="TreeGrafter"/>
</dbReference>
<dbReference type="Proteomes" id="UP000008743">
    <property type="component" value="Unassembled WGS sequence"/>
</dbReference>
<evidence type="ECO:0000256" key="2">
    <source>
        <dbReference type="ARBA" id="ARBA00022803"/>
    </source>
</evidence>
<keyword evidence="2 3" id="KW-0802">TPR repeat</keyword>
<dbReference type="Gene3D" id="1.25.40.10">
    <property type="entry name" value="Tetratricopeptide repeat domain"/>
    <property type="match status" value="2"/>
</dbReference>
<dbReference type="eggNOG" id="KOG0548">
    <property type="taxonomic scope" value="Eukaryota"/>
</dbReference>
<feature type="repeat" description="TPR" evidence="3">
    <location>
        <begin position="545"/>
        <end position="578"/>
    </location>
</feature>
<dbReference type="EMBL" id="KE346360">
    <property type="protein sequence ID" value="KJE89625.1"/>
    <property type="molecule type" value="Genomic_DNA"/>
</dbReference>